<dbReference type="RefSeq" id="WP_223096474.1">
    <property type="nucleotide sequence ID" value="NZ_CP061913.1"/>
</dbReference>
<accession>A0ABV5MHD9</accession>
<dbReference type="Proteomes" id="UP001589608">
    <property type="component" value="Unassembled WGS sequence"/>
</dbReference>
<evidence type="ECO:0000313" key="3">
    <source>
        <dbReference type="Proteomes" id="UP001589608"/>
    </source>
</evidence>
<name>A0ABV5MHD9_9ACTN</name>
<feature type="domain" description="DUF4873" evidence="1">
    <location>
        <begin position="9"/>
        <end position="84"/>
    </location>
</feature>
<keyword evidence="3" id="KW-1185">Reference proteome</keyword>
<dbReference type="EMBL" id="JBHMCA010000056">
    <property type="protein sequence ID" value="MFB9448261.1"/>
    <property type="molecule type" value="Genomic_DNA"/>
</dbReference>
<sequence>MPEESSPVKATLVADGRSYAVELEVSGRSEPVDGRFRWSARMTAGPEVTALLRCGRRDVTIGGVPARLVELNPWGGIRVTGSGPLPSAGLP</sequence>
<proteinExistence type="predicted"/>
<gene>
    <name evidence="2" type="ORF">ACFFTR_34680</name>
</gene>
<evidence type="ECO:0000259" key="1">
    <source>
        <dbReference type="Pfam" id="PF16170"/>
    </source>
</evidence>
<organism evidence="2 3">
    <name type="scientific">Dactylosporangium vinaceum</name>
    <dbReference type="NCBI Taxonomy" id="53362"/>
    <lineage>
        <taxon>Bacteria</taxon>
        <taxon>Bacillati</taxon>
        <taxon>Actinomycetota</taxon>
        <taxon>Actinomycetes</taxon>
        <taxon>Micromonosporales</taxon>
        <taxon>Micromonosporaceae</taxon>
        <taxon>Dactylosporangium</taxon>
    </lineage>
</organism>
<protein>
    <submittedName>
        <fullName evidence="2">DUF4873 domain-containing protein</fullName>
    </submittedName>
</protein>
<comment type="caution">
    <text evidence="2">The sequence shown here is derived from an EMBL/GenBank/DDBJ whole genome shotgun (WGS) entry which is preliminary data.</text>
</comment>
<reference evidence="2 3" key="1">
    <citation type="submission" date="2024-09" db="EMBL/GenBank/DDBJ databases">
        <authorList>
            <person name="Sun Q."/>
            <person name="Mori K."/>
        </authorList>
    </citation>
    <scope>NUCLEOTIDE SEQUENCE [LARGE SCALE GENOMIC DNA]</scope>
    <source>
        <strain evidence="2 3">JCM 3307</strain>
    </source>
</reference>
<dbReference type="InterPro" id="IPR032371">
    <property type="entry name" value="DUF4873"/>
</dbReference>
<dbReference type="Pfam" id="PF16170">
    <property type="entry name" value="DUF4873"/>
    <property type="match status" value="1"/>
</dbReference>
<evidence type="ECO:0000313" key="2">
    <source>
        <dbReference type="EMBL" id="MFB9448261.1"/>
    </source>
</evidence>